<dbReference type="RefSeq" id="WP_377346741.1">
    <property type="nucleotide sequence ID" value="NZ_JBHLTP010000005.1"/>
</dbReference>
<keyword evidence="2 4" id="KW-0808">Transferase</keyword>
<dbReference type="Gene3D" id="2.40.50.140">
    <property type="entry name" value="Nucleic acid-binding proteins"/>
    <property type="match status" value="1"/>
</dbReference>
<evidence type="ECO:0000256" key="4">
    <source>
        <dbReference type="PROSITE-ProRule" id="PRU01024"/>
    </source>
</evidence>
<evidence type="ECO:0000256" key="5">
    <source>
        <dbReference type="PROSITE-ProRule" id="PRU10015"/>
    </source>
</evidence>
<dbReference type="PROSITE" id="PS01230">
    <property type="entry name" value="TRMA_1"/>
    <property type="match status" value="1"/>
</dbReference>
<evidence type="ECO:0000256" key="1">
    <source>
        <dbReference type="ARBA" id="ARBA00022603"/>
    </source>
</evidence>
<accession>A0ABV6LMY1</accession>
<proteinExistence type="inferred from homology"/>
<protein>
    <submittedName>
        <fullName evidence="7">23S rRNA (Uracil(1939)-C(5))-methyltransferase RlmD</fullName>
        <ecNumber evidence="7">2.1.1.190</ecNumber>
    </submittedName>
</protein>
<feature type="binding site" evidence="4">
    <location>
        <position position="340"/>
    </location>
    <ligand>
        <name>S-adenosyl-L-methionine</name>
        <dbReference type="ChEBI" id="CHEBI:59789"/>
    </ligand>
</feature>
<dbReference type="Gene3D" id="2.40.50.1070">
    <property type="match status" value="1"/>
</dbReference>
<dbReference type="GO" id="GO:0008168">
    <property type="term" value="F:methyltransferase activity"/>
    <property type="evidence" value="ECO:0007669"/>
    <property type="project" value="UniProtKB-KW"/>
</dbReference>
<dbReference type="PROSITE" id="PS51687">
    <property type="entry name" value="SAM_MT_RNA_M5U"/>
    <property type="match status" value="1"/>
</dbReference>
<dbReference type="InterPro" id="IPR012340">
    <property type="entry name" value="NA-bd_OB-fold"/>
</dbReference>
<dbReference type="PANTHER" id="PTHR11061">
    <property type="entry name" value="RNA M5U METHYLTRANSFERASE"/>
    <property type="match status" value="1"/>
</dbReference>
<organism evidence="7 8">
    <name type="scientific">Pontibacillus salicampi</name>
    <dbReference type="NCBI Taxonomy" id="1449801"/>
    <lineage>
        <taxon>Bacteria</taxon>
        <taxon>Bacillati</taxon>
        <taxon>Bacillota</taxon>
        <taxon>Bacilli</taxon>
        <taxon>Bacillales</taxon>
        <taxon>Bacillaceae</taxon>
        <taxon>Pontibacillus</taxon>
    </lineage>
</organism>
<dbReference type="SUPFAM" id="SSF53335">
    <property type="entry name" value="S-adenosyl-L-methionine-dependent methyltransferases"/>
    <property type="match status" value="1"/>
</dbReference>
<dbReference type="PANTHER" id="PTHR11061:SF30">
    <property type="entry name" value="TRNA (URACIL(54)-C(5))-METHYLTRANSFERASE"/>
    <property type="match status" value="1"/>
</dbReference>
<evidence type="ECO:0000313" key="7">
    <source>
        <dbReference type="EMBL" id="MFC0523653.1"/>
    </source>
</evidence>
<evidence type="ECO:0000259" key="6">
    <source>
        <dbReference type="PROSITE" id="PS50926"/>
    </source>
</evidence>
<dbReference type="Proteomes" id="UP001589836">
    <property type="component" value="Unassembled WGS sequence"/>
</dbReference>
<dbReference type="InterPro" id="IPR030391">
    <property type="entry name" value="MeTrfase_TrmA_CS"/>
</dbReference>
<dbReference type="InterPro" id="IPR030390">
    <property type="entry name" value="MeTrfase_TrmA_AS"/>
</dbReference>
<gene>
    <name evidence="7" type="primary">rlmD</name>
    <name evidence="7" type="ORF">ACFFGV_08650</name>
</gene>
<reference evidence="7 8" key="1">
    <citation type="submission" date="2024-09" db="EMBL/GenBank/DDBJ databases">
        <authorList>
            <person name="Sun Q."/>
            <person name="Mori K."/>
        </authorList>
    </citation>
    <scope>NUCLEOTIDE SEQUENCE [LARGE SCALE GENOMIC DNA]</scope>
    <source>
        <strain evidence="7 8">NCAIM B.02529</strain>
    </source>
</reference>
<comment type="caution">
    <text evidence="7">The sequence shown here is derived from an EMBL/GenBank/DDBJ whole genome shotgun (WGS) entry which is preliminary data.</text>
</comment>
<comment type="similarity">
    <text evidence="4">Belongs to the class I-like SAM-binding methyltransferase superfamily. RNA M5U methyltransferase family.</text>
</comment>
<feature type="active site" evidence="5">
    <location>
        <position position="415"/>
    </location>
</feature>
<keyword evidence="1 4" id="KW-0489">Methyltransferase</keyword>
<dbReference type="GO" id="GO:0032259">
    <property type="term" value="P:methylation"/>
    <property type="evidence" value="ECO:0007669"/>
    <property type="project" value="UniProtKB-KW"/>
</dbReference>
<dbReference type="InterPro" id="IPR010280">
    <property type="entry name" value="U5_MeTrfase_fam"/>
</dbReference>
<dbReference type="SUPFAM" id="SSF50249">
    <property type="entry name" value="Nucleic acid-binding proteins"/>
    <property type="match status" value="1"/>
</dbReference>
<feature type="active site" description="Nucleophile" evidence="4">
    <location>
        <position position="415"/>
    </location>
</feature>
<keyword evidence="8" id="KW-1185">Reference proteome</keyword>
<dbReference type="EMBL" id="JBHLTP010000005">
    <property type="protein sequence ID" value="MFC0523653.1"/>
    <property type="molecule type" value="Genomic_DNA"/>
</dbReference>
<dbReference type="NCBIfam" id="TIGR00479">
    <property type="entry name" value="rumA"/>
    <property type="match status" value="1"/>
</dbReference>
<feature type="binding site" evidence="4">
    <location>
        <position position="290"/>
    </location>
    <ligand>
        <name>S-adenosyl-L-methionine</name>
        <dbReference type="ChEBI" id="CHEBI:59789"/>
    </ligand>
</feature>
<dbReference type="InterPro" id="IPR029063">
    <property type="entry name" value="SAM-dependent_MTases_sf"/>
</dbReference>
<evidence type="ECO:0000256" key="2">
    <source>
        <dbReference type="ARBA" id="ARBA00022679"/>
    </source>
</evidence>
<dbReference type="InterPro" id="IPR002792">
    <property type="entry name" value="TRAM_dom"/>
</dbReference>
<dbReference type="PROSITE" id="PS50926">
    <property type="entry name" value="TRAM"/>
    <property type="match status" value="1"/>
</dbReference>
<evidence type="ECO:0000313" key="8">
    <source>
        <dbReference type="Proteomes" id="UP001589836"/>
    </source>
</evidence>
<name>A0ABV6LMY1_9BACI</name>
<feature type="binding site" evidence="4">
    <location>
        <position position="388"/>
    </location>
    <ligand>
        <name>S-adenosyl-L-methionine</name>
        <dbReference type="ChEBI" id="CHEBI:59789"/>
    </ligand>
</feature>
<feature type="domain" description="TRAM" evidence="6">
    <location>
        <begin position="7"/>
        <end position="65"/>
    </location>
</feature>
<dbReference type="PROSITE" id="PS01231">
    <property type="entry name" value="TRMA_2"/>
    <property type="match status" value="1"/>
</dbReference>
<evidence type="ECO:0000256" key="3">
    <source>
        <dbReference type="ARBA" id="ARBA00022691"/>
    </source>
</evidence>
<dbReference type="Pfam" id="PF01938">
    <property type="entry name" value="TRAM"/>
    <property type="match status" value="1"/>
</dbReference>
<sequence length="467" mass="52796">MSKPQPPVNKNETIELTFEDLTHEGNGVGKVNGYPLFVPYALPGEKAQVKVVKVKKNFGFGILLDVKEASQERVDPPCDVYEKCGGCQLQHMSYKMQLDMKQKQVKDAMHKIGHLSHVPVHPTIGMEDPWRYRNKVQIPVGETEEGGLKAGFYRKRSHDIIDMDTCVIQDEHNDRMVEAVRRIAEKYSIEPYKEENHRGVLRHIMVRTGQTTGDIMVVIITKTKKLPHQEAIVQEIRDTFPNVKSIIHNVNNKRTNVIMGDQTNILWGDKYIVDTIGDIRFNISPKSFYQVNPTQTKALYDQALQYANLKGHETVVDAYCGIGTISLFLAKQAKKVLGVEIVAPAVDDAKKNAKLNNIENAEFYVGEAESLLPWWQSQGLRPDVIVVDPPRKGCDESLLNAMIQMQPEKIVYVSCNPSTLARDLRILEDGGFETQEVQPVDMFPQTGHVECVSHLRRKNNNSDGRLS</sequence>
<dbReference type="Pfam" id="PF05958">
    <property type="entry name" value="tRNA_U5-meth_tr"/>
    <property type="match status" value="1"/>
</dbReference>
<feature type="binding site" evidence="4">
    <location>
        <position position="319"/>
    </location>
    <ligand>
        <name>S-adenosyl-L-methionine</name>
        <dbReference type="ChEBI" id="CHEBI:59789"/>
    </ligand>
</feature>
<dbReference type="Gene3D" id="3.40.50.150">
    <property type="entry name" value="Vaccinia Virus protein VP39"/>
    <property type="match status" value="1"/>
</dbReference>
<keyword evidence="3 4" id="KW-0949">S-adenosyl-L-methionine</keyword>
<dbReference type="CDD" id="cd02440">
    <property type="entry name" value="AdoMet_MTases"/>
    <property type="match status" value="1"/>
</dbReference>
<dbReference type="EC" id="2.1.1.190" evidence="7"/>